<comment type="function">
    <text evidence="8">Catalyzes the aldol cleavage of 4-hydroxy-4-methyl-2-oxoglutarate (HMG) into 2 molecules of pyruvate. Also contains a secondary oxaloacetate (OAA) decarboxylase activity due to the common pyruvate enolate transition state formed following C-C bond cleavage in the retro-aldol and decarboxylation reactions.</text>
</comment>
<dbReference type="CDD" id="cd16841">
    <property type="entry name" value="RraA_family"/>
    <property type="match status" value="1"/>
</dbReference>
<dbReference type="InterPro" id="IPR005493">
    <property type="entry name" value="RraA/RraA-like"/>
</dbReference>
<evidence type="ECO:0000313" key="13">
    <source>
        <dbReference type="EMBL" id="MFO3717277.1"/>
    </source>
</evidence>
<evidence type="ECO:0000256" key="11">
    <source>
        <dbReference type="ARBA" id="ARBA00032305"/>
    </source>
</evidence>
<dbReference type="EMBL" id="JBGMEG010000003">
    <property type="protein sequence ID" value="MFO3717277.1"/>
    <property type="molecule type" value="Genomic_DNA"/>
</dbReference>
<evidence type="ECO:0000256" key="9">
    <source>
        <dbReference type="ARBA" id="ARBA00029596"/>
    </source>
</evidence>
<comment type="catalytic activity">
    <reaction evidence="1">
        <text>4-hydroxy-4-methyl-2-oxoglutarate = 2 pyruvate</text>
        <dbReference type="Rhea" id="RHEA:22748"/>
        <dbReference type="ChEBI" id="CHEBI:15361"/>
        <dbReference type="ChEBI" id="CHEBI:58276"/>
        <dbReference type="EC" id="4.1.3.17"/>
    </reaction>
</comment>
<evidence type="ECO:0000313" key="14">
    <source>
        <dbReference type="Proteomes" id="UP001637993"/>
    </source>
</evidence>
<dbReference type="Gene3D" id="3.50.30.40">
    <property type="entry name" value="Ribonuclease E inhibitor RraA/RraA-like"/>
    <property type="match status" value="1"/>
</dbReference>
<accession>A0ABW9MZM9</accession>
<evidence type="ECO:0000256" key="2">
    <source>
        <dbReference type="ARBA" id="ARBA00001968"/>
    </source>
</evidence>
<evidence type="ECO:0000256" key="6">
    <source>
        <dbReference type="ARBA" id="ARBA00012947"/>
    </source>
</evidence>
<comment type="similarity">
    <text evidence="3">Belongs to the class II aldolase/RraA-like family.</text>
</comment>
<evidence type="ECO:0000256" key="1">
    <source>
        <dbReference type="ARBA" id="ARBA00001342"/>
    </source>
</evidence>
<keyword evidence="14" id="KW-1185">Reference proteome</keyword>
<evidence type="ECO:0000256" key="4">
    <source>
        <dbReference type="ARBA" id="ARBA00011233"/>
    </source>
</evidence>
<dbReference type="PANTHER" id="PTHR33254:SF4">
    <property type="entry name" value="4-HYDROXY-4-METHYL-2-OXOGLUTARATE ALDOLASE 3-RELATED"/>
    <property type="match status" value="1"/>
</dbReference>
<dbReference type="RefSeq" id="WP_410023858.1">
    <property type="nucleotide sequence ID" value="NZ_JBGMEG010000003.1"/>
</dbReference>
<evidence type="ECO:0000256" key="7">
    <source>
        <dbReference type="ARBA" id="ARBA00016549"/>
    </source>
</evidence>
<dbReference type="EC" id="4.1.1.112" evidence="6"/>
<dbReference type="SUPFAM" id="SSF89562">
    <property type="entry name" value="RraA-like"/>
    <property type="match status" value="1"/>
</dbReference>
<dbReference type="Proteomes" id="UP001637993">
    <property type="component" value="Unassembled WGS sequence"/>
</dbReference>
<dbReference type="PANTHER" id="PTHR33254">
    <property type="entry name" value="4-HYDROXY-4-METHYL-2-OXOGLUTARATE ALDOLASE 3-RELATED"/>
    <property type="match status" value="1"/>
</dbReference>
<proteinExistence type="inferred from homology"/>
<evidence type="ECO:0000256" key="3">
    <source>
        <dbReference type="ARBA" id="ARBA00008621"/>
    </source>
</evidence>
<comment type="cofactor">
    <cofactor evidence="2">
        <name>a divalent metal cation</name>
        <dbReference type="ChEBI" id="CHEBI:60240"/>
    </cofactor>
</comment>
<gene>
    <name evidence="13" type="ORF">AB9Q04_02785</name>
</gene>
<organism evidence="13 14">
    <name type="scientific">Anaerococcus groningensis</name>
    <dbReference type="NCBI Taxonomy" id="3115616"/>
    <lineage>
        <taxon>Bacteria</taxon>
        <taxon>Bacillati</taxon>
        <taxon>Bacillota</taxon>
        <taxon>Tissierellia</taxon>
        <taxon>Tissierellales</taxon>
        <taxon>Peptoniphilaceae</taxon>
        <taxon>Anaerococcus</taxon>
    </lineage>
</organism>
<evidence type="ECO:0000256" key="8">
    <source>
        <dbReference type="ARBA" id="ARBA00025046"/>
    </source>
</evidence>
<comment type="caution">
    <text evidence="13">The sequence shown here is derived from an EMBL/GenBank/DDBJ whole genome shotgun (WGS) entry which is preliminary data.</text>
</comment>
<comment type="catalytic activity">
    <reaction evidence="12">
        <text>oxaloacetate + H(+) = pyruvate + CO2</text>
        <dbReference type="Rhea" id="RHEA:15641"/>
        <dbReference type="ChEBI" id="CHEBI:15361"/>
        <dbReference type="ChEBI" id="CHEBI:15378"/>
        <dbReference type="ChEBI" id="CHEBI:16452"/>
        <dbReference type="ChEBI" id="CHEBI:16526"/>
        <dbReference type="EC" id="4.1.1.112"/>
    </reaction>
</comment>
<sequence>MIKKTIYNDYERLSLEKIDELKNLESAHIDDVLGRNRAISSEFKPVNNKRLAGNAFTVKTSAGDNLYIYAAFDYVKEGDILVVDAEGYKNRAVMGEILMRFCIAKKLGGVIVNGSIRDYEALKSLDIPIYATGVNPNGPYKNGPGALNVPVTLGSIAINPGDILIGDGDGVVVVKPEELDKAVKETYILIEKEKDIIANFENGILPDTSFAHEKINE</sequence>
<protein>
    <recommendedName>
        <fullName evidence="7">Putative 4-hydroxy-4-methyl-2-oxoglutarate aldolase</fullName>
        <ecNumber evidence="6">4.1.1.112</ecNumber>
        <ecNumber evidence="5">4.1.3.17</ecNumber>
    </recommendedName>
    <alternativeName>
        <fullName evidence="11">Oxaloacetate decarboxylase</fullName>
    </alternativeName>
    <alternativeName>
        <fullName evidence="9">Regulator of ribonuclease activity homolog</fullName>
    </alternativeName>
    <alternativeName>
        <fullName evidence="10">RraA-like protein</fullName>
    </alternativeName>
</protein>
<dbReference type="Pfam" id="PF03737">
    <property type="entry name" value="RraA-like"/>
    <property type="match status" value="1"/>
</dbReference>
<reference evidence="13 14" key="1">
    <citation type="journal article" date="2025" name="Anaerobe">
        <title>Description of Anaerococcus kampingiae sp. nov., Anaerococcus groningensis sp. nov., Anaerococcus martiniensis sp. nov., and Anaerococcus cruorum sp. nov., isolated from human clinical specimens.</title>
        <authorList>
            <person name="Boiten K.E."/>
            <person name="Meijer J."/>
            <person name="van Wezel E.M."/>
            <person name="Veloo A.C.M."/>
        </authorList>
    </citation>
    <scope>NUCLEOTIDE SEQUENCE [LARGE SCALE GENOMIC DNA]</scope>
    <source>
        <strain evidence="13 14">ENR1011</strain>
    </source>
</reference>
<evidence type="ECO:0000256" key="10">
    <source>
        <dbReference type="ARBA" id="ARBA00030169"/>
    </source>
</evidence>
<dbReference type="InterPro" id="IPR036704">
    <property type="entry name" value="RraA/RraA-like_sf"/>
</dbReference>
<dbReference type="EC" id="4.1.3.17" evidence="5"/>
<name>A0ABW9MZM9_9FIRM</name>
<evidence type="ECO:0000256" key="5">
    <source>
        <dbReference type="ARBA" id="ARBA00012213"/>
    </source>
</evidence>
<evidence type="ECO:0000256" key="12">
    <source>
        <dbReference type="ARBA" id="ARBA00047973"/>
    </source>
</evidence>
<comment type="subunit">
    <text evidence="4">Homotrimer.</text>
</comment>